<dbReference type="EMBL" id="JBBWWQ010000006">
    <property type="protein sequence ID" value="KAK8944615.1"/>
    <property type="molecule type" value="Genomic_DNA"/>
</dbReference>
<evidence type="ECO:0000313" key="4">
    <source>
        <dbReference type="EMBL" id="KAK8944615.1"/>
    </source>
</evidence>
<dbReference type="PANTHER" id="PTHR11618">
    <property type="entry name" value="TRANSCRIPTION INITIATION FACTOR IIB-RELATED"/>
    <property type="match status" value="1"/>
</dbReference>
<feature type="domain" description="Transcription factor TFIIB cyclin-like" evidence="3">
    <location>
        <begin position="51"/>
        <end position="94"/>
    </location>
</feature>
<dbReference type="Gene3D" id="1.10.472.10">
    <property type="entry name" value="Cyclin-like"/>
    <property type="match status" value="1"/>
</dbReference>
<dbReference type="InterPro" id="IPR000812">
    <property type="entry name" value="TFIIB"/>
</dbReference>
<evidence type="ECO:0000256" key="2">
    <source>
        <dbReference type="ARBA" id="ARBA00023163"/>
    </source>
</evidence>
<organism evidence="4 5">
    <name type="scientific">Platanthera zijinensis</name>
    <dbReference type="NCBI Taxonomy" id="2320716"/>
    <lineage>
        <taxon>Eukaryota</taxon>
        <taxon>Viridiplantae</taxon>
        <taxon>Streptophyta</taxon>
        <taxon>Embryophyta</taxon>
        <taxon>Tracheophyta</taxon>
        <taxon>Spermatophyta</taxon>
        <taxon>Magnoliopsida</taxon>
        <taxon>Liliopsida</taxon>
        <taxon>Asparagales</taxon>
        <taxon>Orchidaceae</taxon>
        <taxon>Orchidoideae</taxon>
        <taxon>Orchideae</taxon>
        <taxon>Orchidinae</taxon>
        <taxon>Platanthera</taxon>
    </lineage>
</organism>
<name>A0AAP0BME0_9ASPA</name>
<dbReference type="SUPFAM" id="SSF47954">
    <property type="entry name" value="Cyclin-like"/>
    <property type="match status" value="1"/>
</dbReference>
<dbReference type="PANTHER" id="PTHR11618:SF80">
    <property type="entry name" value="TRANSCRIPTION INITIATION FACTOR IIB"/>
    <property type="match status" value="1"/>
</dbReference>
<dbReference type="GO" id="GO:0005634">
    <property type="term" value="C:nucleus"/>
    <property type="evidence" value="ECO:0007669"/>
    <property type="project" value="TreeGrafter"/>
</dbReference>
<dbReference type="InterPro" id="IPR036915">
    <property type="entry name" value="Cyclin-like_sf"/>
</dbReference>
<proteinExistence type="predicted"/>
<dbReference type="InterPro" id="IPR013150">
    <property type="entry name" value="TFIIB_cyclin"/>
</dbReference>
<comment type="caution">
    <text evidence="4">The sequence shown here is derived from an EMBL/GenBank/DDBJ whole genome shotgun (WGS) entry which is preliminary data.</text>
</comment>
<dbReference type="Proteomes" id="UP001418222">
    <property type="component" value="Unassembled WGS sequence"/>
</dbReference>
<keyword evidence="2" id="KW-0804">Transcription</keyword>
<evidence type="ECO:0000256" key="1">
    <source>
        <dbReference type="ARBA" id="ARBA00023015"/>
    </source>
</evidence>
<sequence>MALDMPVSQTVLLSRHSSPITEFWGCGNCPKDINPAQWNWIINYWGSARFKDRANEIYKKVEDLKSIKGRNQDAILAACLYIAFRQDDRPHTVKGTQL</sequence>
<reference evidence="4 5" key="1">
    <citation type="journal article" date="2022" name="Nat. Plants">
        <title>Genomes of leafy and leafless Platanthera orchids illuminate the evolution of mycoheterotrophy.</title>
        <authorList>
            <person name="Li M.H."/>
            <person name="Liu K.W."/>
            <person name="Li Z."/>
            <person name="Lu H.C."/>
            <person name="Ye Q.L."/>
            <person name="Zhang D."/>
            <person name="Wang J.Y."/>
            <person name="Li Y.F."/>
            <person name="Zhong Z.M."/>
            <person name="Liu X."/>
            <person name="Yu X."/>
            <person name="Liu D.K."/>
            <person name="Tu X.D."/>
            <person name="Liu B."/>
            <person name="Hao Y."/>
            <person name="Liao X.Y."/>
            <person name="Jiang Y.T."/>
            <person name="Sun W.H."/>
            <person name="Chen J."/>
            <person name="Chen Y.Q."/>
            <person name="Ai Y."/>
            <person name="Zhai J.W."/>
            <person name="Wu S.S."/>
            <person name="Zhou Z."/>
            <person name="Hsiao Y.Y."/>
            <person name="Wu W.L."/>
            <person name="Chen Y.Y."/>
            <person name="Lin Y.F."/>
            <person name="Hsu J.L."/>
            <person name="Li C.Y."/>
            <person name="Wang Z.W."/>
            <person name="Zhao X."/>
            <person name="Zhong W.Y."/>
            <person name="Ma X.K."/>
            <person name="Ma L."/>
            <person name="Huang J."/>
            <person name="Chen G.Z."/>
            <person name="Huang M.Z."/>
            <person name="Huang L."/>
            <person name="Peng D.H."/>
            <person name="Luo Y.B."/>
            <person name="Zou S.Q."/>
            <person name="Chen S.P."/>
            <person name="Lan S."/>
            <person name="Tsai W.C."/>
            <person name="Van de Peer Y."/>
            <person name="Liu Z.J."/>
        </authorList>
    </citation>
    <scope>NUCLEOTIDE SEQUENCE [LARGE SCALE GENOMIC DNA]</scope>
    <source>
        <strain evidence="4">Lor287</strain>
    </source>
</reference>
<gene>
    <name evidence="4" type="primary">TFIIB</name>
    <name evidence="4" type="ORF">KSP39_PZI008067</name>
</gene>
<dbReference type="GO" id="GO:0097550">
    <property type="term" value="C:transcription preinitiation complex"/>
    <property type="evidence" value="ECO:0007669"/>
    <property type="project" value="TreeGrafter"/>
</dbReference>
<dbReference type="GO" id="GO:0017025">
    <property type="term" value="F:TBP-class protein binding"/>
    <property type="evidence" value="ECO:0007669"/>
    <property type="project" value="InterPro"/>
</dbReference>
<keyword evidence="1" id="KW-0805">Transcription regulation</keyword>
<protein>
    <submittedName>
        <fullName evidence="4">Transcription initiation factor IIB</fullName>
    </submittedName>
</protein>
<accession>A0AAP0BME0</accession>
<dbReference type="AlphaFoldDB" id="A0AAP0BME0"/>
<evidence type="ECO:0000313" key="5">
    <source>
        <dbReference type="Proteomes" id="UP001418222"/>
    </source>
</evidence>
<dbReference type="Pfam" id="PF00382">
    <property type="entry name" value="TFIIB"/>
    <property type="match status" value="1"/>
</dbReference>
<dbReference type="GO" id="GO:0070897">
    <property type="term" value="P:transcription preinitiation complex assembly"/>
    <property type="evidence" value="ECO:0007669"/>
    <property type="project" value="InterPro"/>
</dbReference>
<evidence type="ECO:0000259" key="3">
    <source>
        <dbReference type="Pfam" id="PF00382"/>
    </source>
</evidence>
<keyword evidence="5" id="KW-1185">Reference proteome</keyword>